<keyword evidence="1" id="KW-0812">Transmembrane</keyword>
<protein>
    <recommendedName>
        <fullName evidence="4">Conjugal transfer protein TraM</fullName>
    </recommendedName>
</protein>
<name>A0A0X8JRB5_9BACT</name>
<keyword evidence="1" id="KW-0472">Membrane</keyword>
<dbReference type="EMBL" id="CP014230">
    <property type="protein sequence ID" value="AMD93554.1"/>
    <property type="molecule type" value="Genomic_DNA"/>
</dbReference>
<organism evidence="2 3">
    <name type="scientific">Desulfomicrobium orale DSM 12838</name>
    <dbReference type="NCBI Taxonomy" id="888061"/>
    <lineage>
        <taxon>Bacteria</taxon>
        <taxon>Pseudomonadati</taxon>
        <taxon>Thermodesulfobacteriota</taxon>
        <taxon>Desulfovibrionia</taxon>
        <taxon>Desulfovibrionales</taxon>
        <taxon>Desulfomicrobiaceae</taxon>
        <taxon>Desulfomicrobium</taxon>
    </lineage>
</organism>
<dbReference type="AlphaFoldDB" id="A0A0X8JRB5"/>
<keyword evidence="3" id="KW-1185">Reference proteome</keyword>
<accession>A0A0X8JRB5</accession>
<sequence>MEPVESYISAVAMKDGNIVKKGDPILCLHTILEKFEEDFLRSQQNLLAAFQVALETEYAKWNAESTARAERVLSSSLAAAKKDADTVFRAAADEELALLGAALNEKLEEVKGYQISAKRIAVLSFICALLFLLSVVGMFLKL</sequence>
<reference evidence="3" key="1">
    <citation type="submission" date="2016-02" db="EMBL/GenBank/DDBJ databases">
        <authorList>
            <person name="Holder M.E."/>
            <person name="Ajami N.J."/>
            <person name="Petrosino J.F."/>
        </authorList>
    </citation>
    <scope>NUCLEOTIDE SEQUENCE [LARGE SCALE GENOMIC DNA]</scope>
    <source>
        <strain evidence="3">DSM 12838</strain>
    </source>
</reference>
<dbReference type="InterPro" id="IPR028140">
    <property type="entry name" value="TraM"/>
</dbReference>
<dbReference type="Proteomes" id="UP000063964">
    <property type="component" value="Chromosome"/>
</dbReference>
<dbReference type="Pfam" id="PF11657">
    <property type="entry name" value="Activator-TraM"/>
    <property type="match status" value="1"/>
</dbReference>
<feature type="transmembrane region" description="Helical" evidence="1">
    <location>
        <begin position="120"/>
        <end position="140"/>
    </location>
</feature>
<dbReference type="KEGG" id="doa:AXF15_10875"/>
<proteinExistence type="predicted"/>
<dbReference type="RefSeq" id="WP_066607311.1">
    <property type="nucleotide sequence ID" value="NZ_CP014230.1"/>
</dbReference>
<evidence type="ECO:0008006" key="4">
    <source>
        <dbReference type="Google" id="ProtNLM"/>
    </source>
</evidence>
<gene>
    <name evidence="2" type="ORF">AXF15_10875</name>
</gene>
<evidence type="ECO:0000313" key="2">
    <source>
        <dbReference type="EMBL" id="AMD93554.1"/>
    </source>
</evidence>
<keyword evidence="1" id="KW-1133">Transmembrane helix</keyword>
<dbReference type="GO" id="GO:0009372">
    <property type="term" value="P:quorum sensing"/>
    <property type="evidence" value="ECO:0007669"/>
    <property type="project" value="InterPro"/>
</dbReference>
<evidence type="ECO:0000256" key="1">
    <source>
        <dbReference type="SAM" id="Phobius"/>
    </source>
</evidence>
<evidence type="ECO:0000313" key="3">
    <source>
        <dbReference type="Proteomes" id="UP000063964"/>
    </source>
</evidence>